<dbReference type="GO" id="GO:0007005">
    <property type="term" value="P:mitochondrion organization"/>
    <property type="evidence" value="ECO:0007669"/>
    <property type="project" value="TreeGrafter"/>
</dbReference>
<dbReference type="Pfam" id="PF01145">
    <property type="entry name" value="Band_7"/>
    <property type="match status" value="1"/>
</dbReference>
<dbReference type="GO" id="GO:0005886">
    <property type="term" value="C:plasma membrane"/>
    <property type="evidence" value="ECO:0007669"/>
    <property type="project" value="UniProtKB-ARBA"/>
</dbReference>
<keyword evidence="3" id="KW-1133">Transmembrane helix</keyword>
<keyword evidence="3" id="KW-0812">Transmembrane</keyword>
<feature type="domain" description="Band 7" evidence="4">
    <location>
        <begin position="22"/>
        <end position="180"/>
    </location>
</feature>
<comment type="caution">
    <text evidence="5">The sequence shown here is derived from an EMBL/GenBank/DDBJ whole genome shotgun (WGS) entry which is preliminary data.</text>
</comment>
<comment type="subcellular location">
    <subcellularLocation>
        <location evidence="1">Membrane</location>
        <topology evidence="1">Single-pass membrane protein</topology>
    </subcellularLocation>
</comment>
<dbReference type="InterPro" id="IPR050710">
    <property type="entry name" value="Band7/mec-2_domain"/>
</dbReference>
<evidence type="ECO:0000256" key="2">
    <source>
        <dbReference type="ARBA" id="ARBA00008164"/>
    </source>
</evidence>
<dbReference type="Gene3D" id="3.30.479.30">
    <property type="entry name" value="Band 7 domain"/>
    <property type="match status" value="1"/>
</dbReference>
<dbReference type="CDD" id="cd08829">
    <property type="entry name" value="SPFH_paraslipin"/>
    <property type="match status" value="1"/>
</dbReference>
<evidence type="ECO:0000256" key="1">
    <source>
        <dbReference type="ARBA" id="ARBA00004167"/>
    </source>
</evidence>
<keyword evidence="3" id="KW-0472">Membrane</keyword>
<proteinExistence type="inferred from homology"/>
<protein>
    <submittedName>
        <fullName evidence="5">Stomatin-like protein 2</fullName>
    </submittedName>
</protein>
<dbReference type="InterPro" id="IPR001972">
    <property type="entry name" value="Stomatin_HflK_fam"/>
</dbReference>
<comment type="similarity">
    <text evidence="2">Belongs to the band 7/mec-2 family.</text>
</comment>
<dbReference type="PANTHER" id="PTHR43327:SF7">
    <property type="entry name" value="BAND 7 DOMAIN-CONTAINING PROTEIN"/>
    <property type="match status" value="1"/>
</dbReference>
<accession>A0A0F3P8G5</accession>
<organism evidence="5 6">
    <name type="scientific">Orientia tsutsugamushi str. TA716</name>
    <dbReference type="NCBI Taxonomy" id="1359175"/>
    <lineage>
        <taxon>Bacteria</taxon>
        <taxon>Pseudomonadati</taxon>
        <taxon>Pseudomonadota</taxon>
        <taxon>Alphaproteobacteria</taxon>
        <taxon>Rickettsiales</taxon>
        <taxon>Rickettsiaceae</taxon>
        <taxon>Rickettsieae</taxon>
        <taxon>Orientia</taxon>
    </lineage>
</organism>
<feature type="transmembrane region" description="Helical" evidence="3">
    <location>
        <begin position="6"/>
        <end position="27"/>
    </location>
</feature>
<dbReference type="SUPFAM" id="SSF117892">
    <property type="entry name" value="Band 7/SPFH domain"/>
    <property type="match status" value="1"/>
</dbReference>
<dbReference type="RefSeq" id="WP_155379017.1">
    <property type="nucleotide sequence ID" value="NZ_LAOA01000025.1"/>
</dbReference>
<evidence type="ECO:0000256" key="3">
    <source>
        <dbReference type="SAM" id="Phobius"/>
    </source>
</evidence>
<dbReference type="FunFam" id="3.30.479.30:FF:000004">
    <property type="entry name" value="Putative membrane protease family, stomatin"/>
    <property type="match status" value="1"/>
</dbReference>
<evidence type="ECO:0000259" key="4">
    <source>
        <dbReference type="SMART" id="SM00244"/>
    </source>
</evidence>
<dbReference type="GO" id="GO:0098552">
    <property type="term" value="C:side of membrane"/>
    <property type="evidence" value="ECO:0007669"/>
    <property type="project" value="UniProtKB-ARBA"/>
</dbReference>
<dbReference type="SMART" id="SM00244">
    <property type="entry name" value="PHB"/>
    <property type="match status" value="1"/>
</dbReference>
<dbReference type="AlphaFoldDB" id="A0A0F3P8G5"/>
<reference evidence="5 6" key="1">
    <citation type="submission" date="2015-01" db="EMBL/GenBank/DDBJ databases">
        <title>Genome Sequencing of Rickettsiales.</title>
        <authorList>
            <person name="Daugherty S.C."/>
            <person name="Su Q."/>
            <person name="Abolude K."/>
            <person name="Beier-Sexton M."/>
            <person name="Carlyon J.A."/>
            <person name="Carter R."/>
            <person name="Day N.P."/>
            <person name="Dumler S.J."/>
            <person name="Dyachenko V."/>
            <person name="Godinez A."/>
            <person name="Kurtti T.J."/>
            <person name="Lichay M."/>
            <person name="Mullins K.E."/>
            <person name="Ott S."/>
            <person name="Pappas-Brown V."/>
            <person name="Paris D.H."/>
            <person name="Patel P."/>
            <person name="Richards A.L."/>
            <person name="Sadzewicz L."/>
            <person name="Sears K."/>
            <person name="Seidman D."/>
            <person name="Sengamalay N."/>
            <person name="Stenos J."/>
            <person name="Tallon L.J."/>
            <person name="Vincent G."/>
            <person name="Fraser C.M."/>
            <person name="Munderloh U."/>
            <person name="Dunning-Hotopp J.C."/>
        </authorList>
    </citation>
    <scope>NUCLEOTIDE SEQUENCE [LARGE SCALE GENOMIC DNA]</scope>
    <source>
        <strain evidence="5 6">TA716</strain>
    </source>
</reference>
<dbReference type="InterPro" id="IPR032435">
    <property type="entry name" value="STML2-like_C"/>
</dbReference>
<dbReference type="PANTHER" id="PTHR43327">
    <property type="entry name" value="STOMATIN-LIKE PROTEIN 2, MITOCHONDRIAL"/>
    <property type="match status" value="1"/>
</dbReference>
<dbReference type="PRINTS" id="PR00721">
    <property type="entry name" value="STOMATIN"/>
</dbReference>
<evidence type="ECO:0000313" key="5">
    <source>
        <dbReference type="EMBL" id="KJV76257.1"/>
    </source>
</evidence>
<dbReference type="Pfam" id="PF16200">
    <property type="entry name" value="Band_7_C"/>
    <property type="match status" value="1"/>
</dbReference>
<gene>
    <name evidence="5" type="ORF">OTSTA716_0864</name>
</gene>
<sequence length="319" mass="34853">MILSINIINIFVLVVLGIILFNVFKIVPQQQAWIIERLGKLHKVLPAGLNFIIPMVDRVAYKHTLKEQAIDVTAQTAISNDNVSLSIDGVLYVKIIDPIAASYGVSDPYYAITQLAQTTMRSEIGKIPLDKTFEERENLNIAIVTSINHAAANWGIQCMRYEIKDIYPPQSVLRAMELQVAAERQKRAQILESEGKRQSQINIAEAGKAEVVLNSEAAKIDQVNRAVGEAEAILLVAKATAEGIEQLAQAINNTGGSDAVSLRIAEQYIDALSKIAKETNTVIIPSNINDSSSVVTQALSIFDAIKLSKSKKSTNSENS</sequence>
<dbReference type="InterPro" id="IPR036013">
    <property type="entry name" value="Band_7/SPFH_dom_sf"/>
</dbReference>
<dbReference type="EMBL" id="LAOA01000025">
    <property type="protein sequence ID" value="KJV76257.1"/>
    <property type="molecule type" value="Genomic_DNA"/>
</dbReference>
<evidence type="ECO:0000313" key="6">
    <source>
        <dbReference type="Proteomes" id="UP000033671"/>
    </source>
</evidence>
<dbReference type="InterPro" id="IPR001107">
    <property type="entry name" value="Band_7"/>
</dbReference>
<name>A0A0F3P8G5_ORITS</name>
<dbReference type="PATRIC" id="fig|1359175.3.peg.1668"/>
<dbReference type="Proteomes" id="UP000033671">
    <property type="component" value="Unassembled WGS sequence"/>
</dbReference>